<dbReference type="GO" id="GO:0009424">
    <property type="term" value="C:bacterial-type flagellum hook"/>
    <property type="evidence" value="ECO:0007669"/>
    <property type="project" value="InterPro"/>
</dbReference>
<dbReference type="InterPro" id="IPR002371">
    <property type="entry name" value="FlgK"/>
</dbReference>
<comment type="caution">
    <text evidence="1">The sequence shown here is derived from an EMBL/GenBank/DDBJ whole genome shotgun (WGS) entry which is preliminary data.</text>
</comment>
<evidence type="ECO:0000313" key="2">
    <source>
        <dbReference type="Proteomes" id="UP000429785"/>
    </source>
</evidence>
<accession>A0A6I1DVF8</accession>
<dbReference type="GO" id="GO:0005198">
    <property type="term" value="F:structural molecule activity"/>
    <property type="evidence" value="ECO:0007669"/>
    <property type="project" value="InterPro"/>
</dbReference>
<evidence type="ECO:0000313" key="1">
    <source>
        <dbReference type="EMBL" id="KAB7520344.1"/>
    </source>
</evidence>
<keyword evidence="1" id="KW-0282">Flagellum</keyword>
<organism evidence="1 2">
    <name type="scientific">Flagellimonas olearia</name>
    <dbReference type="NCBI Taxonomy" id="552546"/>
    <lineage>
        <taxon>Bacteria</taxon>
        <taxon>Pseudomonadati</taxon>
        <taxon>Bacteroidota</taxon>
        <taxon>Flavobacteriia</taxon>
        <taxon>Flavobacteriales</taxon>
        <taxon>Flavobacteriaceae</taxon>
        <taxon>Flagellimonas</taxon>
    </lineage>
</organism>
<dbReference type="PANTHER" id="PTHR30033:SF1">
    <property type="entry name" value="FLAGELLAR HOOK-ASSOCIATED PROTEIN 1"/>
    <property type="match status" value="1"/>
</dbReference>
<dbReference type="PANTHER" id="PTHR30033">
    <property type="entry name" value="FLAGELLAR HOOK-ASSOCIATED PROTEIN 1"/>
    <property type="match status" value="1"/>
</dbReference>
<keyword evidence="1" id="KW-0969">Cilium</keyword>
<proteinExistence type="predicted"/>
<dbReference type="GO" id="GO:0044780">
    <property type="term" value="P:bacterial-type flagellum assembly"/>
    <property type="evidence" value="ECO:0007669"/>
    <property type="project" value="InterPro"/>
</dbReference>
<name>A0A6I1DVF8_9FLAO</name>
<dbReference type="AlphaFoldDB" id="A0A6I1DVF8"/>
<feature type="non-terminal residue" evidence="1">
    <location>
        <position position="100"/>
    </location>
</feature>
<dbReference type="Proteomes" id="UP000429785">
    <property type="component" value="Unassembled WGS sequence"/>
</dbReference>
<protein>
    <submittedName>
        <fullName evidence="1">Flagellar hook-associated protein FlgK</fullName>
    </submittedName>
</protein>
<sequence length="100" mass="11170">MGGILSSLNASYTGLQAHQSMVDVTGNNISNASDEFYSRQHVIAKPQAAYMYGTKNVNMGVDVEAIERVHDEFVFSRYTKANYENTYYDTEFSHLTEASA</sequence>
<gene>
    <name evidence="1" type="primary">flgK</name>
    <name evidence="1" type="ORF">F8C76_18425</name>
</gene>
<dbReference type="EMBL" id="WELG01000195">
    <property type="protein sequence ID" value="KAB7520344.1"/>
    <property type="molecule type" value="Genomic_DNA"/>
</dbReference>
<keyword evidence="1" id="KW-0966">Cell projection</keyword>
<reference evidence="1 2" key="1">
    <citation type="submission" date="2019-10" db="EMBL/GenBank/DDBJ databases">
        <title>Muricauda olearia CL-SS4 JCM15563 genome.</title>
        <authorList>
            <person name="Liu L."/>
        </authorList>
    </citation>
    <scope>NUCLEOTIDE SEQUENCE [LARGE SCALE GENOMIC DNA]</scope>
    <source>
        <strain evidence="1 2">CL-SS4</strain>
    </source>
</reference>